<evidence type="ECO:0000313" key="3">
    <source>
        <dbReference type="Proteomes" id="UP000297280"/>
    </source>
</evidence>
<feature type="compositionally biased region" description="Acidic residues" evidence="1">
    <location>
        <begin position="106"/>
        <end position="124"/>
    </location>
</feature>
<gene>
    <name evidence="2" type="ORF">BPOR_0019g00120</name>
</gene>
<feature type="compositionally biased region" description="Basic and acidic residues" evidence="1">
    <location>
        <begin position="56"/>
        <end position="68"/>
    </location>
</feature>
<dbReference type="AlphaFoldDB" id="A0A4Z1L4N5"/>
<proteinExistence type="predicted"/>
<organism evidence="2 3">
    <name type="scientific">Botrytis porri</name>
    <dbReference type="NCBI Taxonomy" id="87229"/>
    <lineage>
        <taxon>Eukaryota</taxon>
        <taxon>Fungi</taxon>
        <taxon>Dikarya</taxon>
        <taxon>Ascomycota</taxon>
        <taxon>Pezizomycotina</taxon>
        <taxon>Leotiomycetes</taxon>
        <taxon>Helotiales</taxon>
        <taxon>Sclerotiniaceae</taxon>
        <taxon>Botrytis</taxon>
    </lineage>
</organism>
<keyword evidence="3" id="KW-1185">Reference proteome</keyword>
<feature type="compositionally biased region" description="Low complexity" evidence="1">
    <location>
        <begin position="31"/>
        <end position="52"/>
    </location>
</feature>
<evidence type="ECO:0000256" key="1">
    <source>
        <dbReference type="SAM" id="MobiDB-lite"/>
    </source>
</evidence>
<protein>
    <submittedName>
        <fullName evidence="2">Uncharacterized protein</fullName>
    </submittedName>
</protein>
<dbReference type="Proteomes" id="UP000297280">
    <property type="component" value="Unassembled WGS sequence"/>
</dbReference>
<dbReference type="EMBL" id="PQXO01000019">
    <property type="protein sequence ID" value="TGO91752.1"/>
    <property type="molecule type" value="Genomic_DNA"/>
</dbReference>
<accession>A0A4Z1L4N5</accession>
<name>A0A4Z1L4N5_9HELO</name>
<sequence>MYSESNNISVNVRGESSPIRPTTHEVLVDGSDTSSPKKSSSSKSSKNKTVTPKKQKTADKMTKVPTVDKDEDASDVDNPGHEDELSSSEAGATHGKTLSKAKTVTNDEDSGEDNDNDDDDEEDAKETVTKKPAAAPKSKSSTTKKLNVKFKEEAEPSEGAPPNVSDADTKKAALVAKSKKRPAAAISTTAGARKKAKLPANAYNPECYADLNREDKLLFDLRSESPEASWKELVIQFNLEIQGDPELKPDALRKRWPRVKAAATEIKHGDIQKMCIFKQDMEDQLENMRDELLAKFEREKEAVLRKFKTEMWTEIAKNVGQNGGNDYEPAILQRKYELYKRQGRIDDNDKYLAWTEEDENSVKAEIQDDEEELANKEEYDDDEDDEEDDEEEADAQEDANGADEIEVDIKGEDTNMSEADA</sequence>
<feature type="region of interest" description="Disordered" evidence="1">
    <location>
        <begin position="1"/>
        <end position="195"/>
    </location>
</feature>
<feature type="compositionally biased region" description="Low complexity" evidence="1">
    <location>
        <begin position="130"/>
        <end position="145"/>
    </location>
</feature>
<dbReference type="STRING" id="87229.A0A4Z1L4N5"/>
<feature type="compositionally biased region" description="Polar residues" evidence="1">
    <location>
        <begin position="1"/>
        <end position="10"/>
    </location>
</feature>
<comment type="caution">
    <text evidence="2">The sequence shown here is derived from an EMBL/GenBank/DDBJ whole genome shotgun (WGS) entry which is preliminary data.</text>
</comment>
<feature type="region of interest" description="Disordered" evidence="1">
    <location>
        <begin position="356"/>
        <end position="421"/>
    </location>
</feature>
<reference evidence="2 3" key="1">
    <citation type="submission" date="2017-12" db="EMBL/GenBank/DDBJ databases">
        <title>Comparative genomics of Botrytis spp.</title>
        <authorList>
            <person name="Valero-Jimenez C.A."/>
            <person name="Tapia P."/>
            <person name="Veloso J."/>
            <person name="Silva-Moreno E."/>
            <person name="Staats M."/>
            <person name="Valdes J.H."/>
            <person name="Van Kan J.A.L."/>
        </authorList>
    </citation>
    <scope>NUCLEOTIDE SEQUENCE [LARGE SCALE GENOMIC DNA]</scope>
    <source>
        <strain evidence="2 3">MUCL3349</strain>
    </source>
</reference>
<feature type="compositionally biased region" description="Acidic residues" evidence="1">
    <location>
        <begin position="367"/>
        <end position="406"/>
    </location>
</feature>
<evidence type="ECO:0000313" key="2">
    <source>
        <dbReference type="EMBL" id="TGO91752.1"/>
    </source>
</evidence>